<dbReference type="SUPFAM" id="SSF158997">
    <property type="entry name" value="Trm112p-like"/>
    <property type="match status" value="1"/>
</dbReference>
<name>A0AAW4JJG2_9ACTN</name>
<sequence>MSLDPLLLDIIRCPDEPDAMLRHDADRQQLTCVSCGRVFPVRGGVPVLLPASASGSKTGK</sequence>
<dbReference type="InterPro" id="IPR005651">
    <property type="entry name" value="Trm112-like"/>
</dbReference>
<dbReference type="Gene3D" id="2.20.25.10">
    <property type="match status" value="1"/>
</dbReference>
<comment type="caution">
    <text evidence="1">The sequence shown here is derived from an EMBL/GenBank/DDBJ whole genome shotgun (WGS) entry which is preliminary data.</text>
</comment>
<dbReference type="Proteomes" id="UP000669887">
    <property type="component" value="Unassembled WGS sequence"/>
</dbReference>
<proteinExistence type="predicted"/>
<dbReference type="RefSeq" id="WP_208576422.1">
    <property type="nucleotide sequence ID" value="NZ_JAGFVQ010000003.1"/>
</dbReference>
<evidence type="ECO:0000313" key="1">
    <source>
        <dbReference type="EMBL" id="MBO4139106.1"/>
    </source>
</evidence>
<organism evidence="1 2">
    <name type="scientific">Micromonospora tulbaghiae</name>
    <dbReference type="NCBI Taxonomy" id="479978"/>
    <lineage>
        <taxon>Bacteria</taxon>
        <taxon>Bacillati</taxon>
        <taxon>Actinomycetota</taxon>
        <taxon>Actinomycetes</taxon>
        <taxon>Micromonosporales</taxon>
        <taxon>Micromonosporaceae</taxon>
        <taxon>Micromonospora</taxon>
    </lineage>
</organism>
<reference evidence="1" key="1">
    <citation type="submission" date="2021-03" db="EMBL/GenBank/DDBJ databases">
        <title>X isolated from Micromonospora tulbaghiae.</title>
        <authorList>
            <person name="Stennett H.L."/>
        </authorList>
    </citation>
    <scope>NUCLEOTIDE SEQUENCE</scope>
    <source>
        <strain evidence="1">28M1-20</strain>
    </source>
</reference>
<gene>
    <name evidence="1" type="ORF">J5U46_02905</name>
</gene>
<dbReference type="EMBL" id="JAGFVQ010000003">
    <property type="protein sequence ID" value="MBO4139106.1"/>
    <property type="molecule type" value="Genomic_DNA"/>
</dbReference>
<dbReference type="AlphaFoldDB" id="A0AAW4JJG2"/>
<dbReference type="Pfam" id="PF03966">
    <property type="entry name" value="Trm112p"/>
    <property type="match status" value="1"/>
</dbReference>
<protein>
    <submittedName>
        <fullName evidence="1">Trm112 family protein</fullName>
    </submittedName>
</protein>
<accession>A0AAW4JJG2</accession>
<evidence type="ECO:0000313" key="2">
    <source>
        <dbReference type="Proteomes" id="UP000669887"/>
    </source>
</evidence>